<dbReference type="AlphaFoldDB" id="A0AAD8YXX3"/>
<gene>
    <name evidence="2" type="ORF">P4O66_002620</name>
</gene>
<dbReference type="Proteomes" id="UP001239994">
    <property type="component" value="Unassembled WGS sequence"/>
</dbReference>
<feature type="region of interest" description="Disordered" evidence="1">
    <location>
        <begin position="57"/>
        <end position="84"/>
    </location>
</feature>
<evidence type="ECO:0000313" key="2">
    <source>
        <dbReference type="EMBL" id="KAK1788811.1"/>
    </source>
</evidence>
<dbReference type="Gene3D" id="3.30.420.10">
    <property type="entry name" value="Ribonuclease H-like superfamily/Ribonuclease H"/>
    <property type="match status" value="1"/>
</dbReference>
<keyword evidence="3" id="KW-1185">Reference proteome</keyword>
<evidence type="ECO:0000256" key="1">
    <source>
        <dbReference type="SAM" id="MobiDB-lite"/>
    </source>
</evidence>
<dbReference type="GO" id="GO:0003676">
    <property type="term" value="F:nucleic acid binding"/>
    <property type="evidence" value="ECO:0007669"/>
    <property type="project" value="InterPro"/>
</dbReference>
<sequence length="126" mass="14740">MKSCKARKKPFINEKQRRARLKFAKDHKYWTIEDWSKVIFSDECSFQLCPTPGRVMDRMPGFEVEQGEETKKKEDPGQSPEARRAHAIANKALEIEKVETYFFYIVPELPEEVMVLVLETRTSADV</sequence>
<protein>
    <recommendedName>
        <fullName evidence="4">Transposase Tc1-like domain-containing protein</fullName>
    </recommendedName>
</protein>
<name>A0AAD8YXX3_9TELE</name>
<evidence type="ECO:0008006" key="4">
    <source>
        <dbReference type="Google" id="ProtNLM"/>
    </source>
</evidence>
<dbReference type="EMBL" id="JAROKS010000022">
    <property type="protein sequence ID" value="KAK1788811.1"/>
    <property type="molecule type" value="Genomic_DNA"/>
</dbReference>
<reference evidence="2" key="1">
    <citation type="submission" date="2023-03" db="EMBL/GenBank/DDBJ databases">
        <title>Electrophorus voltai genome.</title>
        <authorList>
            <person name="Bian C."/>
        </authorList>
    </citation>
    <scope>NUCLEOTIDE SEQUENCE</scope>
    <source>
        <strain evidence="2">CB-2022</strain>
        <tissue evidence="2">Muscle</tissue>
    </source>
</reference>
<accession>A0AAD8YXX3</accession>
<dbReference type="InterPro" id="IPR036397">
    <property type="entry name" value="RNaseH_sf"/>
</dbReference>
<proteinExistence type="predicted"/>
<comment type="caution">
    <text evidence="2">The sequence shown here is derived from an EMBL/GenBank/DDBJ whole genome shotgun (WGS) entry which is preliminary data.</text>
</comment>
<organism evidence="2 3">
    <name type="scientific">Electrophorus voltai</name>
    <dbReference type="NCBI Taxonomy" id="2609070"/>
    <lineage>
        <taxon>Eukaryota</taxon>
        <taxon>Metazoa</taxon>
        <taxon>Chordata</taxon>
        <taxon>Craniata</taxon>
        <taxon>Vertebrata</taxon>
        <taxon>Euteleostomi</taxon>
        <taxon>Actinopterygii</taxon>
        <taxon>Neopterygii</taxon>
        <taxon>Teleostei</taxon>
        <taxon>Ostariophysi</taxon>
        <taxon>Gymnotiformes</taxon>
        <taxon>Gymnotoidei</taxon>
        <taxon>Gymnotidae</taxon>
        <taxon>Electrophorus</taxon>
    </lineage>
</organism>
<evidence type="ECO:0000313" key="3">
    <source>
        <dbReference type="Proteomes" id="UP001239994"/>
    </source>
</evidence>
<feature type="compositionally biased region" description="Basic and acidic residues" evidence="1">
    <location>
        <begin position="68"/>
        <end position="84"/>
    </location>
</feature>